<evidence type="ECO:0000313" key="2">
    <source>
        <dbReference type="EMBL" id="KAJ6675601.1"/>
    </source>
</evidence>
<evidence type="ECO:0000259" key="1">
    <source>
        <dbReference type="Pfam" id="PF00917"/>
    </source>
</evidence>
<evidence type="ECO:0000313" key="3">
    <source>
        <dbReference type="Proteomes" id="UP001151529"/>
    </source>
</evidence>
<organism evidence="2 3">
    <name type="scientific">Salix viminalis</name>
    <name type="common">Common osier</name>
    <name type="synonym">Basket willow</name>
    <dbReference type="NCBI Taxonomy" id="40686"/>
    <lineage>
        <taxon>Eukaryota</taxon>
        <taxon>Viridiplantae</taxon>
        <taxon>Streptophyta</taxon>
        <taxon>Embryophyta</taxon>
        <taxon>Tracheophyta</taxon>
        <taxon>Spermatophyta</taxon>
        <taxon>Magnoliopsida</taxon>
        <taxon>eudicotyledons</taxon>
        <taxon>Gunneridae</taxon>
        <taxon>Pentapetalae</taxon>
        <taxon>rosids</taxon>
        <taxon>fabids</taxon>
        <taxon>Malpighiales</taxon>
        <taxon>Salicaceae</taxon>
        <taxon>Saliceae</taxon>
        <taxon>Salix</taxon>
    </lineage>
</organism>
<reference evidence="2" key="2">
    <citation type="journal article" date="2023" name="Int. J. Mol. Sci.">
        <title>De Novo Assembly and Annotation of 11 Diverse Shrub Willow (Salix) Genomes Reveals Novel Gene Organization in Sex-Linked Regions.</title>
        <authorList>
            <person name="Hyden B."/>
            <person name="Feng K."/>
            <person name="Yates T.B."/>
            <person name="Jawdy S."/>
            <person name="Cereghino C."/>
            <person name="Smart L.B."/>
            <person name="Muchero W."/>
        </authorList>
    </citation>
    <scope>NUCLEOTIDE SEQUENCE [LARGE SCALE GENOMIC DNA]</scope>
    <source>
        <tissue evidence="2">Shoot tip</tissue>
    </source>
</reference>
<dbReference type="InterPro" id="IPR002083">
    <property type="entry name" value="MATH/TRAF_dom"/>
</dbReference>
<proteinExistence type="predicted"/>
<reference evidence="2" key="1">
    <citation type="submission" date="2022-11" db="EMBL/GenBank/DDBJ databases">
        <authorList>
            <person name="Hyden B.L."/>
            <person name="Feng K."/>
            <person name="Yates T."/>
            <person name="Jawdy S."/>
            <person name="Smart L.B."/>
            <person name="Muchero W."/>
        </authorList>
    </citation>
    <scope>NUCLEOTIDE SEQUENCE</scope>
    <source>
        <tissue evidence="2">Shoot tip</tissue>
    </source>
</reference>
<protein>
    <recommendedName>
        <fullName evidence="1">MATH domain-containing protein</fullName>
    </recommendedName>
</protein>
<dbReference type="Proteomes" id="UP001151529">
    <property type="component" value="Chromosome 14"/>
</dbReference>
<dbReference type="SUPFAM" id="SSF49599">
    <property type="entry name" value="TRAF domain-like"/>
    <property type="match status" value="1"/>
</dbReference>
<keyword evidence="3" id="KW-1185">Reference proteome</keyword>
<accession>A0A9Q0NTF2</accession>
<gene>
    <name evidence="2" type="ORF">OIU85_011728</name>
</gene>
<dbReference type="AlphaFoldDB" id="A0A9Q0NTF2"/>
<dbReference type="CDD" id="cd00121">
    <property type="entry name" value="MATH"/>
    <property type="match status" value="1"/>
</dbReference>
<name>A0A9Q0NTF2_SALVM</name>
<sequence>MENNKNAHGITESKSMNLMFLKPEATNGGCVLTLMEKQSFVSLYLKLEKTSNLRGGWKVNAEFKLFVFDRINKKVFDCPR</sequence>
<comment type="caution">
    <text evidence="2">The sequence shown here is derived from an EMBL/GenBank/DDBJ whole genome shotgun (WGS) entry which is preliminary data.</text>
</comment>
<dbReference type="Gene3D" id="2.60.210.10">
    <property type="entry name" value="Apoptosis, Tumor Necrosis Factor Receptor Associated Protein 2, Chain A"/>
    <property type="match status" value="1"/>
</dbReference>
<feature type="domain" description="MATH" evidence="1">
    <location>
        <begin position="32"/>
        <end position="74"/>
    </location>
</feature>
<dbReference type="EMBL" id="JAPFFL010000016">
    <property type="protein sequence ID" value="KAJ6675601.1"/>
    <property type="molecule type" value="Genomic_DNA"/>
</dbReference>
<dbReference type="Pfam" id="PF00917">
    <property type="entry name" value="MATH"/>
    <property type="match status" value="1"/>
</dbReference>
<dbReference type="InterPro" id="IPR008974">
    <property type="entry name" value="TRAF-like"/>
</dbReference>